<reference evidence="2" key="2">
    <citation type="submission" date="2025-09" db="UniProtKB">
        <authorList>
            <consortium name="Ensembl"/>
        </authorList>
    </citation>
    <scope>IDENTIFICATION</scope>
</reference>
<reference evidence="2" key="1">
    <citation type="submission" date="2025-08" db="UniProtKB">
        <authorList>
            <consortium name="Ensembl"/>
        </authorList>
    </citation>
    <scope>IDENTIFICATION</scope>
</reference>
<feature type="region of interest" description="Disordered" evidence="1">
    <location>
        <begin position="83"/>
        <end position="112"/>
    </location>
</feature>
<sequence length="199" mass="20647">GQGAAPRERNGVSPGGAGCMLGAPLFPPRRQPGPKQFLSEEKMAARFNTLSLENDHVYSGNGFPARGPAPGPAWAQWVRDYARLTPHTPSPPGGAVAPAPPQSTSYLSAPRYPPPGAVSFLTTVARVLRPNPVSGSLLGVTGPSTHPSVAPVYPPSTHQAGLTQSRTAPCKRNESEFTPFLLGGGCSRAPLPRTAPGES</sequence>
<organism evidence="2 3">
    <name type="scientific">Chelydra serpentina</name>
    <name type="common">Snapping turtle</name>
    <name type="synonym">Testudo serpentina</name>
    <dbReference type="NCBI Taxonomy" id="8475"/>
    <lineage>
        <taxon>Eukaryota</taxon>
        <taxon>Metazoa</taxon>
        <taxon>Chordata</taxon>
        <taxon>Craniata</taxon>
        <taxon>Vertebrata</taxon>
        <taxon>Euteleostomi</taxon>
        <taxon>Archelosauria</taxon>
        <taxon>Testudinata</taxon>
        <taxon>Testudines</taxon>
        <taxon>Cryptodira</taxon>
        <taxon>Durocryptodira</taxon>
        <taxon>Americhelydia</taxon>
        <taxon>Chelydroidea</taxon>
        <taxon>Chelydridae</taxon>
        <taxon>Chelydra</taxon>
    </lineage>
</organism>
<proteinExistence type="predicted"/>
<dbReference type="Proteomes" id="UP000694403">
    <property type="component" value="Unplaced"/>
</dbReference>
<protein>
    <submittedName>
        <fullName evidence="2">Uncharacterized protein</fullName>
    </submittedName>
</protein>
<feature type="compositionally biased region" description="Basic and acidic residues" evidence="1">
    <location>
        <begin position="1"/>
        <end position="10"/>
    </location>
</feature>
<keyword evidence="3" id="KW-1185">Reference proteome</keyword>
<dbReference type="Pfam" id="PF15226">
    <property type="entry name" value="HPIP"/>
    <property type="match status" value="1"/>
</dbReference>
<dbReference type="InterPro" id="IPR029195">
    <property type="entry name" value="HCFC1R1"/>
</dbReference>
<feature type="region of interest" description="Disordered" evidence="1">
    <location>
        <begin position="1"/>
        <end position="35"/>
    </location>
</feature>
<name>A0A8C3SWJ8_CHESE</name>
<evidence type="ECO:0000313" key="2">
    <source>
        <dbReference type="Ensembl" id="ENSCSRP00000019370.1"/>
    </source>
</evidence>
<feature type="compositionally biased region" description="Polar residues" evidence="1">
    <location>
        <begin position="156"/>
        <end position="167"/>
    </location>
</feature>
<evidence type="ECO:0000256" key="1">
    <source>
        <dbReference type="SAM" id="MobiDB-lite"/>
    </source>
</evidence>
<dbReference type="AlphaFoldDB" id="A0A8C3SWJ8"/>
<feature type="region of interest" description="Disordered" evidence="1">
    <location>
        <begin position="138"/>
        <end position="170"/>
    </location>
</feature>
<dbReference type="Ensembl" id="ENSCSRT00000020249.1">
    <property type="protein sequence ID" value="ENSCSRP00000019370.1"/>
    <property type="gene ID" value="ENSCSRG00000014746.1"/>
</dbReference>
<evidence type="ECO:0000313" key="3">
    <source>
        <dbReference type="Proteomes" id="UP000694403"/>
    </source>
</evidence>
<accession>A0A8C3SWJ8</accession>